<sequence length="123" mass="13551">MGLFKALGGGFQSINSIVEGARKKRDAKKFIAEATARQRNWEQIDLVNNAAMINVSGEANRRALENINLSAAQGLDLAADAGVRGIGMISKIQQNVNVELSKKFIKISTKKINLRKKNWNNQI</sequence>
<organism evidence="1">
    <name type="scientific">marine sediment metagenome</name>
    <dbReference type="NCBI Taxonomy" id="412755"/>
    <lineage>
        <taxon>unclassified sequences</taxon>
        <taxon>metagenomes</taxon>
        <taxon>ecological metagenomes</taxon>
    </lineage>
</organism>
<dbReference type="EMBL" id="LAZR01043494">
    <property type="protein sequence ID" value="KKL06939.1"/>
    <property type="molecule type" value="Genomic_DNA"/>
</dbReference>
<gene>
    <name evidence="1" type="ORF">LCGC14_2591030</name>
</gene>
<protein>
    <submittedName>
        <fullName evidence="1">Uncharacterized protein</fullName>
    </submittedName>
</protein>
<name>A0A0F9ABL2_9ZZZZ</name>
<accession>A0A0F9ABL2</accession>
<dbReference type="AlphaFoldDB" id="A0A0F9ABL2"/>
<comment type="caution">
    <text evidence="1">The sequence shown here is derived from an EMBL/GenBank/DDBJ whole genome shotgun (WGS) entry which is preliminary data.</text>
</comment>
<reference evidence="1" key="1">
    <citation type="journal article" date="2015" name="Nature">
        <title>Complex archaea that bridge the gap between prokaryotes and eukaryotes.</title>
        <authorList>
            <person name="Spang A."/>
            <person name="Saw J.H."/>
            <person name="Jorgensen S.L."/>
            <person name="Zaremba-Niedzwiedzka K."/>
            <person name="Martijn J."/>
            <person name="Lind A.E."/>
            <person name="van Eijk R."/>
            <person name="Schleper C."/>
            <person name="Guy L."/>
            <person name="Ettema T.J."/>
        </authorList>
    </citation>
    <scope>NUCLEOTIDE SEQUENCE</scope>
</reference>
<proteinExistence type="predicted"/>
<evidence type="ECO:0000313" key="1">
    <source>
        <dbReference type="EMBL" id="KKL06939.1"/>
    </source>
</evidence>